<dbReference type="RefSeq" id="WP_180045044.1">
    <property type="nucleotide sequence ID" value="NZ_CP048659.1"/>
</dbReference>
<evidence type="ECO:0000256" key="3">
    <source>
        <dbReference type="ARBA" id="ARBA00022670"/>
    </source>
</evidence>
<proteinExistence type="inferred from homology"/>
<dbReference type="GO" id="GO:0006508">
    <property type="term" value="P:proteolysis"/>
    <property type="evidence" value="ECO:0007669"/>
    <property type="project" value="UniProtKB-KW"/>
</dbReference>
<dbReference type="GO" id="GO:0008236">
    <property type="term" value="F:serine-type peptidase activity"/>
    <property type="evidence" value="ECO:0007669"/>
    <property type="project" value="UniProtKB-KW"/>
</dbReference>
<evidence type="ECO:0000256" key="2">
    <source>
        <dbReference type="ARBA" id="ARBA00022645"/>
    </source>
</evidence>
<dbReference type="SUPFAM" id="SSF141986">
    <property type="entry name" value="LD-carboxypeptidase A C-terminal domain-like"/>
    <property type="match status" value="1"/>
</dbReference>
<evidence type="ECO:0000256" key="4">
    <source>
        <dbReference type="ARBA" id="ARBA00022801"/>
    </source>
</evidence>
<dbReference type="InterPro" id="IPR027478">
    <property type="entry name" value="LdcA_N"/>
</dbReference>
<dbReference type="Gene3D" id="3.40.50.10740">
    <property type="entry name" value="Class I glutamine amidotransferase-like"/>
    <property type="match status" value="1"/>
</dbReference>
<evidence type="ECO:0000259" key="7">
    <source>
        <dbReference type="Pfam" id="PF02016"/>
    </source>
</evidence>
<organism evidence="9 10">
    <name type="scientific">Acinetobacter piscicola</name>
    <dbReference type="NCBI Taxonomy" id="2006115"/>
    <lineage>
        <taxon>Bacteria</taxon>
        <taxon>Pseudomonadati</taxon>
        <taxon>Pseudomonadota</taxon>
        <taxon>Gammaproteobacteria</taxon>
        <taxon>Moraxellales</taxon>
        <taxon>Moraxellaceae</taxon>
        <taxon>Acinetobacter</taxon>
    </lineage>
</organism>
<feature type="active site" description="Nucleophile" evidence="6">
    <location>
        <position position="96"/>
    </location>
</feature>
<dbReference type="AlphaFoldDB" id="A0A7S6VYI9"/>
<reference evidence="9 10" key="1">
    <citation type="submission" date="2020-02" db="EMBL/GenBank/DDBJ databases">
        <title>Tigecycline-resistant Acinetobacter species from pigs and migratory birds.</title>
        <authorList>
            <person name="Chen C."/>
            <person name="Sun J."/>
            <person name="Liao X.-P."/>
            <person name="Liu Y.-H."/>
        </authorList>
    </citation>
    <scope>NUCLEOTIDE SEQUENCE [LARGE SCALE GENOMIC DNA]</scope>
    <source>
        <strain evidence="9 10">YH12207_T</strain>
    </source>
</reference>
<feature type="domain" description="LD-carboxypeptidase N-terminal" evidence="7">
    <location>
        <begin position="4"/>
        <end position="110"/>
    </location>
</feature>
<keyword evidence="4" id="KW-0378">Hydrolase</keyword>
<dbReference type="Proteomes" id="UP000593966">
    <property type="component" value="Chromosome"/>
</dbReference>
<dbReference type="InterPro" id="IPR040449">
    <property type="entry name" value="Peptidase_S66_N"/>
</dbReference>
<feature type="domain" description="LD-carboxypeptidase C-terminal" evidence="8">
    <location>
        <begin position="173"/>
        <end position="283"/>
    </location>
</feature>
<dbReference type="Pfam" id="PF17676">
    <property type="entry name" value="Peptidase_S66C"/>
    <property type="match status" value="1"/>
</dbReference>
<dbReference type="SUPFAM" id="SSF52317">
    <property type="entry name" value="Class I glutamine amidotransferase-like"/>
    <property type="match status" value="1"/>
</dbReference>
<evidence type="ECO:0000259" key="8">
    <source>
        <dbReference type="Pfam" id="PF17676"/>
    </source>
</evidence>
<dbReference type="Gene3D" id="3.50.30.60">
    <property type="entry name" value="LD-carboxypeptidase A C-terminal domain-like"/>
    <property type="match status" value="1"/>
</dbReference>
<keyword evidence="2 9" id="KW-0121">Carboxypeptidase</keyword>
<dbReference type="EMBL" id="CP048659">
    <property type="protein sequence ID" value="QOW47228.1"/>
    <property type="molecule type" value="Genomic_DNA"/>
</dbReference>
<dbReference type="Pfam" id="PF02016">
    <property type="entry name" value="Peptidase_S66"/>
    <property type="match status" value="1"/>
</dbReference>
<gene>
    <name evidence="9" type="ORF">G0028_15820</name>
</gene>
<keyword evidence="3" id="KW-0645">Protease</keyword>
<dbReference type="InterPro" id="IPR040921">
    <property type="entry name" value="Peptidase_S66C"/>
</dbReference>
<dbReference type="InterPro" id="IPR029062">
    <property type="entry name" value="Class_I_gatase-like"/>
</dbReference>
<dbReference type="PIRSF" id="PIRSF028757">
    <property type="entry name" value="LD-carboxypeptidase"/>
    <property type="match status" value="1"/>
</dbReference>
<dbReference type="InterPro" id="IPR003507">
    <property type="entry name" value="S66_fam"/>
</dbReference>
<protein>
    <submittedName>
        <fullName evidence="9">LD-carboxypeptidase</fullName>
    </submittedName>
</protein>
<feature type="active site" description="Charge relay system" evidence="6">
    <location>
        <position position="271"/>
    </location>
</feature>
<evidence type="ECO:0000313" key="10">
    <source>
        <dbReference type="Proteomes" id="UP000593966"/>
    </source>
</evidence>
<feature type="active site" description="Charge relay system" evidence="6">
    <location>
        <position position="203"/>
    </location>
</feature>
<keyword evidence="5" id="KW-0720">Serine protease</keyword>
<dbReference type="CDD" id="cd07025">
    <property type="entry name" value="Peptidase_S66"/>
    <property type="match status" value="1"/>
</dbReference>
<dbReference type="PANTHER" id="PTHR30237">
    <property type="entry name" value="MURAMOYLTETRAPEPTIDE CARBOXYPEPTIDASE"/>
    <property type="match status" value="1"/>
</dbReference>
<evidence type="ECO:0000256" key="1">
    <source>
        <dbReference type="ARBA" id="ARBA00010233"/>
    </source>
</evidence>
<dbReference type="PANTHER" id="PTHR30237:SF2">
    <property type="entry name" value="MUREIN TETRAPEPTIDE CARBOXYPEPTIDASE"/>
    <property type="match status" value="1"/>
</dbReference>
<name>A0A7S6VYI9_9GAMM</name>
<dbReference type="InterPro" id="IPR027461">
    <property type="entry name" value="Carboxypeptidase_A_C_sf"/>
</dbReference>
<comment type="similarity">
    <text evidence="1">Belongs to the peptidase S66 family.</text>
</comment>
<evidence type="ECO:0000256" key="5">
    <source>
        <dbReference type="ARBA" id="ARBA00022825"/>
    </source>
</evidence>
<dbReference type="GO" id="GO:0004180">
    <property type="term" value="F:carboxypeptidase activity"/>
    <property type="evidence" value="ECO:0007669"/>
    <property type="project" value="UniProtKB-KW"/>
</dbReference>
<keyword evidence="10" id="KW-1185">Reference proteome</keyword>
<accession>A0A7S6VYI9</accession>
<sequence>MHFRIVSPSACVDVENIKLAQTQLEQLGHQVSLGTHVFAQYRYLAGTVEQRLSDLKMACLDPEVDAIWLARGGSGAAMLVPYLENWILNKPIIGYSDATVLLNYVAMHHGQALHAPVFSEIAVKNLAQHTLSPDAQSVIQLLDAQRLALTSENVYPLTQIYSNHAQACSGQLKVLGGNLTVLCSLQGTSNALKLEQPSMLLLEDVGEPYYRIERALTQLLQSLDLSNLKGLVLGDFYACPQKNVPQSIGEIVAEHLEPLNIPLYQCDWFGHGASNQPFWIGKNGNISASQLII</sequence>
<evidence type="ECO:0000256" key="6">
    <source>
        <dbReference type="PIRSR" id="PIRSR028757-1"/>
    </source>
</evidence>
<evidence type="ECO:0000313" key="9">
    <source>
        <dbReference type="EMBL" id="QOW47228.1"/>
    </source>
</evidence>